<dbReference type="GO" id="GO:0016829">
    <property type="term" value="F:lyase activity"/>
    <property type="evidence" value="ECO:0007669"/>
    <property type="project" value="UniProtKB-KW"/>
</dbReference>
<comment type="caution">
    <text evidence="7">The sequence shown here is derived from an EMBL/GenBank/DDBJ whole genome shotgun (WGS) entry which is preliminary data.</text>
</comment>
<evidence type="ECO:0000313" key="8">
    <source>
        <dbReference type="Proteomes" id="UP000549457"/>
    </source>
</evidence>
<evidence type="ECO:0000256" key="2">
    <source>
        <dbReference type="ARBA" id="ARBA00023235"/>
    </source>
</evidence>
<dbReference type="GO" id="GO:0006631">
    <property type="term" value="P:fatty acid metabolic process"/>
    <property type="evidence" value="ECO:0007669"/>
    <property type="project" value="InterPro"/>
</dbReference>
<dbReference type="SUPFAM" id="SSF48179">
    <property type="entry name" value="6-phosphogluconate dehydrogenase C-terminal domain-like"/>
    <property type="match status" value="2"/>
</dbReference>
<keyword evidence="1" id="KW-0560">Oxidoreductase</keyword>
<dbReference type="Gene3D" id="3.40.50.720">
    <property type="entry name" value="NAD(P)-binding Rossmann-like Domain"/>
    <property type="match status" value="1"/>
</dbReference>
<feature type="domain" description="3-hydroxyacyl-CoA dehydrogenase C-terminal" evidence="5">
    <location>
        <begin position="211"/>
        <end position="304"/>
    </location>
</feature>
<dbReference type="Pfam" id="PF02737">
    <property type="entry name" value="3HCDH_N"/>
    <property type="match status" value="1"/>
</dbReference>
<keyword evidence="4" id="KW-0511">Multifunctional enzyme</keyword>
<dbReference type="EMBL" id="JACHFM010000002">
    <property type="protein sequence ID" value="MBB5222332.1"/>
    <property type="molecule type" value="Genomic_DNA"/>
</dbReference>
<dbReference type="SUPFAM" id="SSF51735">
    <property type="entry name" value="NAD(P)-binding Rossmann-fold domains"/>
    <property type="match status" value="1"/>
</dbReference>
<dbReference type="GO" id="GO:0070403">
    <property type="term" value="F:NAD+ binding"/>
    <property type="evidence" value="ECO:0007669"/>
    <property type="project" value="InterPro"/>
</dbReference>
<evidence type="ECO:0000256" key="4">
    <source>
        <dbReference type="ARBA" id="ARBA00023268"/>
    </source>
</evidence>
<dbReference type="InterPro" id="IPR006176">
    <property type="entry name" value="3-OHacyl-CoA_DH_NAD-bd"/>
</dbReference>
<evidence type="ECO:0000259" key="5">
    <source>
        <dbReference type="Pfam" id="PF00725"/>
    </source>
</evidence>
<proteinExistence type="predicted"/>
<keyword evidence="8" id="KW-1185">Reference proteome</keyword>
<evidence type="ECO:0000256" key="1">
    <source>
        <dbReference type="ARBA" id="ARBA00023002"/>
    </source>
</evidence>
<dbReference type="PANTHER" id="PTHR23309:SF51">
    <property type="entry name" value="3-HYDROXYACYL-COA DEHYDROGENASE-RELATED"/>
    <property type="match status" value="1"/>
</dbReference>
<dbReference type="FunFam" id="3.40.50.720:FF:000009">
    <property type="entry name" value="Fatty oxidation complex, alpha subunit"/>
    <property type="match status" value="1"/>
</dbReference>
<reference evidence="7 8" key="1">
    <citation type="submission" date="2020-08" db="EMBL/GenBank/DDBJ databases">
        <title>Genomic Encyclopedia of Type Strains, Phase IV (KMG-IV): sequencing the most valuable type-strain genomes for metagenomic binning, comparative biology and taxonomic classification.</title>
        <authorList>
            <person name="Goeker M."/>
        </authorList>
    </citation>
    <scope>NUCLEOTIDE SEQUENCE [LARGE SCALE GENOMIC DNA]</scope>
    <source>
        <strain evidence="7 8">DSM 101730</strain>
    </source>
</reference>
<dbReference type="GO" id="GO:0004420">
    <property type="term" value="F:hydroxymethylglutaryl-CoA reductase (NADPH) activity"/>
    <property type="evidence" value="ECO:0007669"/>
    <property type="project" value="InterPro"/>
</dbReference>
<feature type="domain" description="3-hydroxyacyl-CoA dehydrogenase NAD binding" evidence="6">
    <location>
        <begin position="31"/>
        <end position="205"/>
    </location>
</feature>
<evidence type="ECO:0000259" key="6">
    <source>
        <dbReference type="Pfam" id="PF02737"/>
    </source>
</evidence>
<dbReference type="InterPro" id="IPR023076">
    <property type="entry name" value="HMG_CoA_Rdtase_CS"/>
</dbReference>
<name>A0A840ST03_9RHOB</name>
<dbReference type="InterPro" id="IPR006108">
    <property type="entry name" value="3HC_DH_C"/>
</dbReference>
<dbReference type="RefSeq" id="WP_184148996.1">
    <property type="nucleotide sequence ID" value="NZ_JACHFM010000002.1"/>
</dbReference>
<dbReference type="Gene3D" id="1.10.1040.50">
    <property type="match status" value="1"/>
</dbReference>
<dbReference type="Proteomes" id="UP000549457">
    <property type="component" value="Unassembled WGS sequence"/>
</dbReference>
<dbReference type="InterPro" id="IPR036291">
    <property type="entry name" value="NAD(P)-bd_dom_sf"/>
</dbReference>
<dbReference type="Pfam" id="PF00725">
    <property type="entry name" value="3HCDH"/>
    <property type="match status" value="1"/>
</dbReference>
<gene>
    <name evidence="7" type="ORF">HNP73_002268</name>
</gene>
<sequence length="389" mass="40931">MTPEAYLRAAEGSVSRIPEFEGIAPLPTAVVGVIGGGTMGAGIAASVILSGRSVVMIERDDAALGRGLETVRGHLGGALKRGKLDEAGHAAALGRLSGATDYAALGEADLVIEAVFEDMGVKRAVFAEFDRVTRPDAILASNTSYLDVNEIAGAVTDPGRVVGLHFFSPAHVMKLVEVIRTDAVRPEVLATALGFGRDLGKIPVPSGVCDGFIGNRIMSVYRREADYMLVDGAMPQEVDAAMVAFGFPMGVFAMQDLAGLDIAWAMRKRRAATRPASERYVTIADRICDLGRFGRKTGAGWYDYVEGTAVPSSVTEDIILAESAREGVVRRAIPAEEIMARILAVMQAEGQAILDEGIAGSAEAIDVVMANGYGFPKAKGGPMWMAKAG</sequence>
<keyword evidence="2" id="KW-0413">Isomerase</keyword>
<accession>A0A840ST03</accession>
<dbReference type="PROSITE" id="PS00318">
    <property type="entry name" value="HMG_COA_REDUCTASE_2"/>
    <property type="match status" value="1"/>
</dbReference>
<evidence type="ECO:0000313" key="7">
    <source>
        <dbReference type="EMBL" id="MBB5222332.1"/>
    </source>
</evidence>
<dbReference type="InterPro" id="IPR008927">
    <property type="entry name" value="6-PGluconate_DH-like_C_sf"/>
</dbReference>
<protein>
    <submittedName>
        <fullName evidence="7">3-hydroxyacyl-CoA dehydrogenase</fullName>
    </submittedName>
</protein>
<dbReference type="GO" id="GO:0016853">
    <property type="term" value="F:isomerase activity"/>
    <property type="evidence" value="ECO:0007669"/>
    <property type="project" value="UniProtKB-KW"/>
</dbReference>
<dbReference type="AlphaFoldDB" id="A0A840ST03"/>
<evidence type="ECO:0000256" key="3">
    <source>
        <dbReference type="ARBA" id="ARBA00023239"/>
    </source>
</evidence>
<organism evidence="7 8">
    <name type="scientific">Amaricoccus macauensis</name>
    <dbReference type="NCBI Taxonomy" id="57001"/>
    <lineage>
        <taxon>Bacteria</taxon>
        <taxon>Pseudomonadati</taxon>
        <taxon>Pseudomonadota</taxon>
        <taxon>Alphaproteobacteria</taxon>
        <taxon>Rhodobacterales</taxon>
        <taxon>Paracoccaceae</taxon>
        <taxon>Amaricoccus</taxon>
    </lineage>
</organism>
<keyword evidence="3" id="KW-0456">Lyase</keyword>
<dbReference type="PANTHER" id="PTHR23309">
    <property type="entry name" value="3-HYDROXYACYL-COA DEHYROGENASE"/>
    <property type="match status" value="1"/>
</dbReference>